<organism evidence="1 2">
    <name type="scientific">Diversispora eburnea</name>
    <dbReference type="NCBI Taxonomy" id="1213867"/>
    <lineage>
        <taxon>Eukaryota</taxon>
        <taxon>Fungi</taxon>
        <taxon>Fungi incertae sedis</taxon>
        <taxon>Mucoromycota</taxon>
        <taxon>Glomeromycotina</taxon>
        <taxon>Glomeromycetes</taxon>
        <taxon>Diversisporales</taxon>
        <taxon>Diversisporaceae</taxon>
        <taxon>Diversispora</taxon>
    </lineage>
</organism>
<comment type="caution">
    <text evidence="1">The sequence shown here is derived from an EMBL/GenBank/DDBJ whole genome shotgun (WGS) entry which is preliminary data.</text>
</comment>
<gene>
    <name evidence="1" type="ORF">DEBURN_LOCUS11616</name>
</gene>
<accession>A0A9N9DXG1</accession>
<evidence type="ECO:0000313" key="1">
    <source>
        <dbReference type="EMBL" id="CAG8656510.1"/>
    </source>
</evidence>
<dbReference type="EMBL" id="CAJVPK010007488">
    <property type="protein sequence ID" value="CAG8656510.1"/>
    <property type="molecule type" value="Genomic_DNA"/>
</dbReference>
<dbReference type="Proteomes" id="UP000789706">
    <property type="component" value="Unassembled WGS sequence"/>
</dbReference>
<evidence type="ECO:0000313" key="2">
    <source>
        <dbReference type="Proteomes" id="UP000789706"/>
    </source>
</evidence>
<protein>
    <submittedName>
        <fullName evidence="1">8743_t:CDS:1</fullName>
    </submittedName>
</protein>
<dbReference type="AlphaFoldDB" id="A0A9N9DXG1"/>
<sequence>KDKKNTTCDCCALSLSSSQKLRQHYTKIGESSHSESIPSPEVEREYFEALGILEPIPQFHQMDIISSE</sequence>
<proteinExistence type="predicted"/>
<reference evidence="1" key="1">
    <citation type="submission" date="2021-06" db="EMBL/GenBank/DDBJ databases">
        <authorList>
            <person name="Kallberg Y."/>
            <person name="Tangrot J."/>
            <person name="Rosling A."/>
        </authorList>
    </citation>
    <scope>NUCLEOTIDE SEQUENCE</scope>
    <source>
        <strain evidence="1">AZ414A</strain>
    </source>
</reference>
<name>A0A9N9DXG1_9GLOM</name>
<feature type="non-terminal residue" evidence="1">
    <location>
        <position position="68"/>
    </location>
</feature>
<keyword evidence="2" id="KW-1185">Reference proteome</keyword>
<feature type="non-terminal residue" evidence="1">
    <location>
        <position position="1"/>
    </location>
</feature>